<sequence>KFLENCNLLASSTPEQLREHASKLDALISDWKAHKCVKEALARTGQSRCLFSKEQIEALLLDKRKGKLTIEKRAKYCTTASDVIDIFVHHLDLGLKNKDENEIVASGSRQSQFHVKLAEAGVNPKIINTWAKDRELIQYFNKIQRKRTKKRMANPDRIPIHFSLARVSKRLQDMDVSKISTRGDLADMIVILSIKPAEYKDGYSWYCTGYLKSRGEKKKNPIPKPLLSMEKNPECAKELLTWIQEAIKARKLHNPVFTESDKRNDTPFNEFLKQEPYKTLPGKLRDYGSKHASRIYGGPDSIPQYLSLLTRIALRQELDRLDAGDNYAIGNTESEESDSEPETSDSPKPQTQASSPSQTIKMNSMLAEIDAILAEIQK</sequence>
<organism evidence="2 3">
    <name type="scientific">Dentiscutata erythropus</name>
    <dbReference type="NCBI Taxonomy" id="1348616"/>
    <lineage>
        <taxon>Eukaryota</taxon>
        <taxon>Fungi</taxon>
        <taxon>Fungi incertae sedis</taxon>
        <taxon>Mucoromycota</taxon>
        <taxon>Glomeromycotina</taxon>
        <taxon>Glomeromycetes</taxon>
        <taxon>Diversisporales</taxon>
        <taxon>Gigasporaceae</taxon>
        <taxon>Dentiscutata</taxon>
    </lineage>
</organism>
<protein>
    <submittedName>
        <fullName evidence="2">24065_t:CDS:1</fullName>
    </submittedName>
</protein>
<feature type="region of interest" description="Disordered" evidence="1">
    <location>
        <begin position="325"/>
        <end position="361"/>
    </location>
</feature>
<feature type="compositionally biased region" description="Acidic residues" evidence="1">
    <location>
        <begin position="333"/>
        <end position="343"/>
    </location>
</feature>
<proteinExistence type="predicted"/>
<feature type="non-terminal residue" evidence="2">
    <location>
        <position position="1"/>
    </location>
</feature>
<dbReference type="AlphaFoldDB" id="A0A9N9P4E9"/>
<dbReference type="EMBL" id="CAJVPY010026650">
    <property type="protein sequence ID" value="CAG8790076.1"/>
    <property type="molecule type" value="Genomic_DNA"/>
</dbReference>
<evidence type="ECO:0000313" key="2">
    <source>
        <dbReference type="EMBL" id="CAG8790076.1"/>
    </source>
</evidence>
<evidence type="ECO:0000313" key="3">
    <source>
        <dbReference type="Proteomes" id="UP000789405"/>
    </source>
</evidence>
<name>A0A9N9P4E9_9GLOM</name>
<dbReference type="Proteomes" id="UP000789405">
    <property type="component" value="Unassembled WGS sequence"/>
</dbReference>
<accession>A0A9N9P4E9</accession>
<keyword evidence="3" id="KW-1185">Reference proteome</keyword>
<gene>
    <name evidence="2" type="ORF">DERYTH_LOCUS21232</name>
</gene>
<feature type="compositionally biased region" description="Polar residues" evidence="1">
    <location>
        <begin position="348"/>
        <end position="361"/>
    </location>
</feature>
<comment type="caution">
    <text evidence="2">The sequence shown here is derived from an EMBL/GenBank/DDBJ whole genome shotgun (WGS) entry which is preliminary data.</text>
</comment>
<evidence type="ECO:0000256" key="1">
    <source>
        <dbReference type="SAM" id="MobiDB-lite"/>
    </source>
</evidence>
<dbReference type="OrthoDB" id="2372965at2759"/>
<reference evidence="2" key="1">
    <citation type="submission" date="2021-06" db="EMBL/GenBank/DDBJ databases">
        <authorList>
            <person name="Kallberg Y."/>
            <person name="Tangrot J."/>
            <person name="Rosling A."/>
        </authorList>
    </citation>
    <scope>NUCLEOTIDE SEQUENCE</scope>
    <source>
        <strain evidence="2">MA453B</strain>
    </source>
</reference>